<dbReference type="AlphaFoldDB" id="A0A6N2LH31"/>
<feature type="compositionally biased region" description="Polar residues" evidence="1">
    <location>
        <begin position="1"/>
        <end position="11"/>
    </location>
</feature>
<protein>
    <submittedName>
        <fullName evidence="2">Uncharacterized protein</fullName>
    </submittedName>
</protein>
<reference evidence="2" key="1">
    <citation type="submission" date="2019-03" db="EMBL/GenBank/DDBJ databases">
        <authorList>
            <person name="Mank J."/>
            <person name="Almeida P."/>
        </authorList>
    </citation>
    <scope>NUCLEOTIDE SEQUENCE</scope>
    <source>
        <strain evidence="2">78183</strain>
    </source>
</reference>
<evidence type="ECO:0000256" key="1">
    <source>
        <dbReference type="SAM" id="MobiDB-lite"/>
    </source>
</evidence>
<proteinExistence type="predicted"/>
<name>A0A6N2LH31_SALVM</name>
<accession>A0A6N2LH31</accession>
<feature type="region of interest" description="Disordered" evidence="1">
    <location>
        <begin position="1"/>
        <end position="74"/>
    </location>
</feature>
<sequence>METTKFFQQRNCGFPQQMEKSPITIIKPSGTESANMQQQQQQPNPLNRIATPLPQGISRQSQLQLKQNEKRKKKKESILTVVVKTLTLYHLRTMKKQRKNDETR</sequence>
<evidence type="ECO:0000313" key="2">
    <source>
        <dbReference type="EMBL" id="VFU34781.1"/>
    </source>
</evidence>
<dbReference type="EMBL" id="CAADRP010001057">
    <property type="protein sequence ID" value="VFU34781.1"/>
    <property type="molecule type" value="Genomic_DNA"/>
</dbReference>
<organism evidence="2">
    <name type="scientific">Salix viminalis</name>
    <name type="common">Common osier</name>
    <name type="synonym">Basket willow</name>
    <dbReference type="NCBI Taxonomy" id="40686"/>
    <lineage>
        <taxon>Eukaryota</taxon>
        <taxon>Viridiplantae</taxon>
        <taxon>Streptophyta</taxon>
        <taxon>Embryophyta</taxon>
        <taxon>Tracheophyta</taxon>
        <taxon>Spermatophyta</taxon>
        <taxon>Magnoliopsida</taxon>
        <taxon>eudicotyledons</taxon>
        <taxon>Gunneridae</taxon>
        <taxon>Pentapetalae</taxon>
        <taxon>rosids</taxon>
        <taxon>fabids</taxon>
        <taxon>Malpighiales</taxon>
        <taxon>Salicaceae</taxon>
        <taxon>Saliceae</taxon>
        <taxon>Salix</taxon>
    </lineage>
</organism>
<gene>
    <name evidence="2" type="ORF">SVIM_LOCUS169192</name>
</gene>